<name>A0A917RY49_9BACL</name>
<comment type="caution">
    <text evidence="2">The sequence shown here is derived from an EMBL/GenBank/DDBJ whole genome shotgun (WGS) entry which is preliminary data.</text>
</comment>
<keyword evidence="1" id="KW-0812">Transmembrane</keyword>
<protein>
    <submittedName>
        <fullName evidence="2">Uncharacterized protein</fullName>
    </submittedName>
</protein>
<accession>A0A917RY49</accession>
<dbReference type="Proteomes" id="UP000654670">
    <property type="component" value="Unassembled WGS sequence"/>
</dbReference>
<proteinExistence type="predicted"/>
<keyword evidence="1" id="KW-0472">Membrane</keyword>
<dbReference type="RefSeq" id="WP_188801398.1">
    <property type="nucleotide sequence ID" value="NZ_BMOK01000001.1"/>
</dbReference>
<evidence type="ECO:0000256" key="1">
    <source>
        <dbReference type="SAM" id="Phobius"/>
    </source>
</evidence>
<reference evidence="2" key="1">
    <citation type="journal article" date="2014" name="Int. J. Syst. Evol. Microbiol.">
        <title>Complete genome sequence of Corynebacterium casei LMG S-19264T (=DSM 44701T), isolated from a smear-ripened cheese.</title>
        <authorList>
            <consortium name="US DOE Joint Genome Institute (JGI-PGF)"/>
            <person name="Walter F."/>
            <person name="Albersmeier A."/>
            <person name="Kalinowski J."/>
            <person name="Ruckert C."/>
        </authorList>
    </citation>
    <scope>NUCLEOTIDE SEQUENCE</scope>
    <source>
        <strain evidence="2">JCM 15325</strain>
    </source>
</reference>
<sequence length="67" mass="7492">METHEQQTGDIRKLGEAKPWRRLNLSCGGQDGLMPNVPQDAAIFSVAYTIILKIFVLSYSVKKAKDL</sequence>
<organism evidence="2 3">
    <name type="scientific">Sporolactobacillus putidus</name>
    <dbReference type="NCBI Taxonomy" id="492735"/>
    <lineage>
        <taxon>Bacteria</taxon>
        <taxon>Bacillati</taxon>
        <taxon>Bacillota</taxon>
        <taxon>Bacilli</taxon>
        <taxon>Bacillales</taxon>
        <taxon>Sporolactobacillaceae</taxon>
        <taxon>Sporolactobacillus</taxon>
    </lineage>
</organism>
<evidence type="ECO:0000313" key="2">
    <source>
        <dbReference type="EMBL" id="GGL43424.1"/>
    </source>
</evidence>
<evidence type="ECO:0000313" key="3">
    <source>
        <dbReference type="Proteomes" id="UP000654670"/>
    </source>
</evidence>
<dbReference type="EMBL" id="BMOK01000001">
    <property type="protein sequence ID" value="GGL43424.1"/>
    <property type="molecule type" value="Genomic_DNA"/>
</dbReference>
<dbReference type="AlphaFoldDB" id="A0A917RY49"/>
<feature type="transmembrane region" description="Helical" evidence="1">
    <location>
        <begin position="41"/>
        <end position="61"/>
    </location>
</feature>
<keyword evidence="3" id="KW-1185">Reference proteome</keyword>
<reference evidence="2" key="2">
    <citation type="submission" date="2020-09" db="EMBL/GenBank/DDBJ databases">
        <authorList>
            <person name="Sun Q."/>
            <person name="Ohkuma M."/>
        </authorList>
    </citation>
    <scope>NUCLEOTIDE SEQUENCE</scope>
    <source>
        <strain evidence="2">JCM 15325</strain>
    </source>
</reference>
<keyword evidence="1" id="KW-1133">Transmembrane helix</keyword>
<gene>
    <name evidence="2" type="ORF">GCM10007968_04200</name>
</gene>